<proteinExistence type="predicted"/>
<evidence type="ECO:0000256" key="1">
    <source>
        <dbReference type="ARBA" id="ARBA00022691"/>
    </source>
</evidence>
<dbReference type="Gene3D" id="3.20.20.70">
    <property type="entry name" value="Aldolase class I"/>
    <property type="match status" value="1"/>
</dbReference>
<protein>
    <recommendedName>
        <fullName evidence="5">Radical SAM core domain-containing protein</fullName>
    </recommendedName>
</protein>
<keyword evidence="2" id="KW-0479">Metal-binding</keyword>
<keyword evidence="1" id="KW-0949">S-adenosyl-L-methionine</keyword>
<dbReference type="PROSITE" id="PS51918">
    <property type="entry name" value="RADICAL_SAM"/>
    <property type="match status" value="1"/>
</dbReference>
<dbReference type="InterPro" id="IPR006638">
    <property type="entry name" value="Elp3/MiaA/NifB-like_rSAM"/>
</dbReference>
<dbReference type="GO" id="GO:0051536">
    <property type="term" value="F:iron-sulfur cluster binding"/>
    <property type="evidence" value="ECO:0007669"/>
    <property type="project" value="UniProtKB-KW"/>
</dbReference>
<name>X1T0V1_9ZZZZ</name>
<dbReference type="GO" id="GO:0003824">
    <property type="term" value="F:catalytic activity"/>
    <property type="evidence" value="ECO:0007669"/>
    <property type="project" value="InterPro"/>
</dbReference>
<dbReference type="InterPro" id="IPR058240">
    <property type="entry name" value="rSAM_sf"/>
</dbReference>
<dbReference type="PANTHER" id="PTHR11228:SF35">
    <property type="entry name" value="MOLYBDENUM COFACTOR BIOSYNTHESIS PROTEIN A-RELATED"/>
    <property type="match status" value="1"/>
</dbReference>
<evidence type="ECO:0000256" key="3">
    <source>
        <dbReference type="ARBA" id="ARBA00023004"/>
    </source>
</evidence>
<dbReference type="SFLD" id="SFLDS00029">
    <property type="entry name" value="Radical_SAM"/>
    <property type="match status" value="1"/>
</dbReference>
<evidence type="ECO:0000256" key="2">
    <source>
        <dbReference type="ARBA" id="ARBA00022723"/>
    </source>
</evidence>
<dbReference type="InterPro" id="IPR013785">
    <property type="entry name" value="Aldolase_TIM"/>
</dbReference>
<dbReference type="CDD" id="cd01335">
    <property type="entry name" value="Radical_SAM"/>
    <property type="match status" value="1"/>
</dbReference>
<feature type="non-terminal residue" evidence="6">
    <location>
        <position position="263"/>
    </location>
</feature>
<feature type="domain" description="Radical SAM core" evidence="5">
    <location>
        <begin position="24"/>
        <end position="260"/>
    </location>
</feature>
<dbReference type="SUPFAM" id="SSF102114">
    <property type="entry name" value="Radical SAM enzymes"/>
    <property type="match status" value="1"/>
</dbReference>
<dbReference type="InterPro" id="IPR007197">
    <property type="entry name" value="rSAM"/>
</dbReference>
<dbReference type="EMBL" id="BARW01015779">
    <property type="protein sequence ID" value="GAI98818.1"/>
    <property type="molecule type" value="Genomic_DNA"/>
</dbReference>
<dbReference type="GO" id="GO:0046872">
    <property type="term" value="F:metal ion binding"/>
    <property type="evidence" value="ECO:0007669"/>
    <property type="project" value="UniProtKB-KW"/>
</dbReference>
<comment type="caution">
    <text evidence="6">The sequence shown here is derived from an EMBL/GenBank/DDBJ whole genome shotgun (WGS) entry which is preliminary data.</text>
</comment>
<dbReference type="SFLD" id="SFLDG01067">
    <property type="entry name" value="SPASM/twitch_domain_containing"/>
    <property type="match status" value="1"/>
</dbReference>
<evidence type="ECO:0000313" key="6">
    <source>
        <dbReference type="EMBL" id="GAI98818.1"/>
    </source>
</evidence>
<dbReference type="Pfam" id="PF04055">
    <property type="entry name" value="Radical_SAM"/>
    <property type="match status" value="1"/>
</dbReference>
<gene>
    <name evidence="6" type="ORF">S12H4_27619</name>
</gene>
<dbReference type="AlphaFoldDB" id="X1T0V1"/>
<dbReference type="InterPro" id="IPR050377">
    <property type="entry name" value="Radical_SAM_PqqE_MftC-like"/>
</dbReference>
<organism evidence="6">
    <name type="scientific">marine sediment metagenome</name>
    <dbReference type="NCBI Taxonomy" id="412755"/>
    <lineage>
        <taxon>unclassified sequences</taxon>
        <taxon>metagenomes</taxon>
        <taxon>ecological metagenomes</taxon>
    </lineage>
</organism>
<reference evidence="6" key="1">
    <citation type="journal article" date="2014" name="Front. Microbiol.">
        <title>High frequency of phylogenetically diverse reductive dehalogenase-homologous genes in deep subseafloor sedimentary metagenomes.</title>
        <authorList>
            <person name="Kawai M."/>
            <person name="Futagami T."/>
            <person name="Toyoda A."/>
            <person name="Takaki Y."/>
            <person name="Nishi S."/>
            <person name="Hori S."/>
            <person name="Arai W."/>
            <person name="Tsubouchi T."/>
            <person name="Morono Y."/>
            <person name="Uchiyama I."/>
            <person name="Ito T."/>
            <person name="Fujiyama A."/>
            <person name="Inagaki F."/>
            <person name="Takami H."/>
        </authorList>
    </citation>
    <scope>NUCLEOTIDE SEQUENCE</scope>
    <source>
        <strain evidence="6">Expedition CK06-06</strain>
    </source>
</reference>
<evidence type="ECO:0000259" key="5">
    <source>
        <dbReference type="PROSITE" id="PS51918"/>
    </source>
</evidence>
<evidence type="ECO:0000256" key="4">
    <source>
        <dbReference type="ARBA" id="ARBA00023014"/>
    </source>
</evidence>
<dbReference type="PANTHER" id="PTHR11228">
    <property type="entry name" value="RADICAL SAM DOMAIN PROTEIN"/>
    <property type="match status" value="1"/>
</dbReference>
<keyword evidence="4" id="KW-0411">Iron-sulfur</keyword>
<keyword evidence="3" id="KW-0408">Iron</keyword>
<dbReference type="SMART" id="SM00729">
    <property type="entry name" value="Elp3"/>
    <property type="match status" value="1"/>
</dbReference>
<sequence length="263" mass="30108">MNENIKFIDRTSEIPLAGVDFLGIIDRGTNILELKPLTQCNLRCKYCFVSSGDYDTNFVIDSNYLIDKVKEAIAIKGNYNIEIHLAPYGEMLLYGELFDLVKNLSDIEGVTTISMQSNGVLLSKNIINKLKKSNLTRINISLNSLKEETVCYLCNCAKFDVDRLLNNIYSLLDSKIHVLIAPVWFPGENDKDIEDIIKLIISLRSEGYSEKQIQIGIQKYLIYKTGRKLKKIRPKSWGYFYLQLSKLEKKYGIKLKLGPRDFG</sequence>
<accession>X1T0V1</accession>